<feature type="compositionally biased region" description="Basic and acidic residues" evidence="4">
    <location>
        <begin position="1"/>
        <end position="14"/>
    </location>
</feature>
<keyword evidence="2" id="KW-0540">Nuclease</keyword>
<feature type="coiled-coil region" evidence="3">
    <location>
        <begin position="212"/>
        <end position="246"/>
    </location>
</feature>
<dbReference type="Gene3D" id="2.80.10.70">
    <property type="entry name" value="Spindlin/Ssty"/>
    <property type="match status" value="1"/>
</dbReference>
<gene>
    <name evidence="5" type="ORF">FSP39_001230</name>
</gene>
<evidence type="ECO:0000256" key="1">
    <source>
        <dbReference type="ARBA" id="ARBA00009467"/>
    </source>
</evidence>
<keyword evidence="3" id="KW-0175">Coiled coil</keyword>
<feature type="coiled-coil region" evidence="3">
    <location>
        <begin position="833"/>
        <end position="889"/>
    </location>
</feature>
<dbReference type="InterPro" id="IPR022894">
    <property type="entry name" value="Oligoribonuclease"/>
</dbReference>
<organism evidence="5 6">
    <name type="scientific">Pinctada imbricata</name>
    <name type="common">Atlantic pearl-oyster</name>
    <name type="synonym">Pinctada martensii</name>
    <dbReference type="NCBI Taxonomy" id="66713"/>
    <lineage>
        <taxon>Eukaryota</taxon>
        <taxon>Metazoa</taxon>
        <taxon>Spiralia</taxon>
        <taxon>Lophotrochozoa</taxon>
        <taxon>Mollusca</taxon>
        <taxon>Bivalvia</taxon>
        <taxon>Autobranchia</taxon>
        <taxon>Pteriomorphia</taxon>
        <taxon>Pterioida</taxon>
        <taxon>Pterioidea</taxon>
        <taxon>Pteriidae</taxon>
        <taxon>Pinctada</taxon>
    </lineage>
</organism>
<dbReference type="Pfam" id="PF02513">
    <property type="entry name" value="Spin-Ssty"/>
    <property type="match status" value="1"/>
</dbReference>
<feature type="region of interest" description="Disordered" evidence="4">
    <location>
        <begin position="1"/>
        <end position="46"/>
    </location>
</feature>
<sequence>MSEKREFEADRDSGESTYCSDIVPPTPQKKRKSILKTRRERDEASTSKVILIESDSDAEQEIPVEQSQSIFKRFQLSEQQSFSKMEKIKNSDVIEKITEGNSFVQISNFLISKVGDLEGASDKKNSYYKCVQRLNNSYKKLKKNKSQKGREALQTFLDGNFDFPTADDTKGDVSTSLDDLQPSKETTSDVLRDISTELKSEKLKVSFLSNKLLESTEESKKLSAEKEKYTTEGQELKREFKRTKQRETYYRQKIAKLQKEGSVQGEVESTSSEDLNETLKHLREENDELRKNITILEYEKECEVESLREAQSETIQIFDEEQQKYTPDLQLCVHHLLENHVSTSRVGPVIDACLKLAGKKANKLPSTSTVSNINVQRLILSQKQMAEIIPEKEDTTIETDETSKFGTKFGVYALRDDEGTPYVLGLRELTTKSAKDTLDTFKEILFDLDNRYYTSQNLISQNILFHIRNTMSDRAATELKFNSLLESYREEILPEVVRDWEDLNDDDKRVIGRLNNFFCGLHSLVHIAEVADKAILQTETTNFDGNIPKHGSSFSKKTESGTTRLIRTACKAFSYQGDPKSGCHGPFMSFIKDFLTENNFQSLPLTPFKGNRFNILFHNAGVIYLFHKKMTDFLKDHGSNPWVLFDLKVDFFVAGCKALGLVCKLITTPLWNLIEKKNIHIFDMNDYYLKLTTFLEDAANNVDNFMSGNLLPFGDDTNIKRDKIYEELVCASEHDADTSTILHVVLPAIAKLTKAHFKDHLPGGIYENPDTQKRKETMSVAKHNKFSESVFAYLDSLMRHKPHIKTLSAEAYIMFAMNRTSKWLEEKDDETVRTELKEAYKNVEATRKKFKERKEEIVRRKREILQEKLRKAELDRQKKEEESLKQTNDILYWGLWQTEDQVDVVLASMNVKAKIEALKAQFRFRKNILKQKASESHLYNFSRAEESGRKNMAWTQLANNLKILIRESYSLPEGTSSEGTLNIVGKNISHRFESEGNDVWYDGHVVSQVPGFPSWFNVKYNEDEAIYTYKLKEDYERGDLKINV</sequence>
<keyword evidence="2" id="KW-0378">Hydrolase</keyword>
<dbReference type="Proteomes" id="UP001186944">
    <property type="component" value="Unassembled WGS sequence"/>
</dbReference>
<dbReference type="PANTHER" id="PTHR11046">
    <property type="entry name" value="OLIGORIBONUCLEASE, MITOCHONDRIAL"/>
    <property type="match status" value="1"/>
</dbReference>
<dbReference type="GO" id="GO:0000175">
    <property type="term" value="F:3'-5'-RNA exonuclease activity"/>
    <property type="evidence" value="ECO:0007669"/>
    <property type="project" value="InterPro"/>
</dbReference>
<evidence type="ECO:0000256" key="3">
    <source>
        <dbReference type="SAM" id="Coils"/>
    </source>
</evidence>
<reference evidence="5" key="1">
    <citation type="submission" date="2019-08" db="EMBL/GenBank/DDBJ databases">
        <title>The improved chromosome-level genome for the pearl oyster Pinctada fucata martensii using PacBio sequencing and Hi-C.</title>
        <authorList>
            <person name="Zheng Z."/>
        </authorList>
    </citation>
    <scope>NUCLEOTIDE SEQUENCE</scope>
    <source>
        <strain evidence="5">ZZ-2019</strain>
        <tissue evidence="5">Adductor muscle</tissue>
    </source>
</reference>
<name>A0AA88XHJ5_PINIB</name>
<evidence type="ECO:0000313" key="5">
    <source>
        <dbReference type="EMBL" id="KAK3085298.1"/>
    </source>
</evidence>
<dbReference type="PANTHER" id="PTHR11046:SF25">
    <property type="match status" value="1"/>
</dbReference>
<dbReference type="InterPro" id="IPR042567">
    <property type="entry name" value="SPIN/Ssty_sf"/>
</dbReference>
<feature type="coiled-coil region" evidence="3">
    <location>
        <begin position="272"/>
        <end position="299"/>
    </location>
</feature>
<proteinExistence type="inferred from homology"/>
<protein>
    <submittedName>
        <fullName evidence="5">Uncharacterized protein</fullName>
    </submittedName>
</protein>
<comment type="caution">
    <text evidence="5">The sequence shown here is derived from an EMBL/GenBank/DDBJ whole genome shotgun (WGS) entry which is preliminary data.</text>
</comment>
<dbReference type="AlphaFoldDB" id="A0AA88XHJ5"/>
<dbReference type="EMBL" id="VSWD01000012">
    <property type="protein sequence ID" value="KAK3085298.1"/>
    <property type="molecule type" value="Genomic_DNA"/>
</dbReference>
<evidence type="ECO:0000313" key="6">
    <source>
        <dbReference type="Proteomes" id="UP001186944"/>
    </source>
</evidence>
<evidence type="ECO:0000256" key="2">
    <source>
        <dbReference type="ARBA" id="ARBA00022722"/>
    </source>
</evidence>
<evidence type="ECO:0000256" key="4">
    <source>
        <dbReference type="SAM" id="MobiDB-lite"/>
    </source>
</evidence>
<dbReference type="GO" id="GO:0007276">
    <property type="term" value="P:gamete generation"/>
    <property type="evidence" value="ECO:0007669"/>
    <property type="project" value="InterPro"/>
</dbReference>
<comment type="similarity">
    <text evidence="1">Belongs to the SPIN/STSY family.</text>
</comment>
<accession>A0AA88XHJ5</accession>
<dbReference type="InterPro" id="IPR003671">
    <property type="entry name" value="SPIN/Ssty"/>
</dbReference>
<keyword evidence="6" id="KW-1185">Reference proteome</keyword>